<keyword evidence="6" id="KW-1015">Disulfide bond</keyword>
<keyword evidence="5 10" id="KW-0732">Signal</keyword>
<proteinExistence type="inferred from homology"/>
<feature type="signal peptide" evidence="10">
    <location>
        <begin position="1"/>
        <end position="28"/>
    </location>
</feature>
<evidence type="ECO:0000256" key="9">
    <source>
        <dbReference type="SAM" id="MobiDB-lite"/>
    </source>
</evidence>
<dbReference type="Proteomes" id="UP001237642">
    <property type="component" value="Unassembled WGS sequence"/>
</dbReference>
<evidence type="ECO:0000313" key="13">
    <source>
        <dbReference type="Proteomes" id="UP001237642"/>
    </source>
</evidence>
<dbReference type="GO" id="GO:0098552">
    <property type="term" value="C:side of membrane"/>
    <property type="evidence" value="ECO:0007669"/>
    <property type="project" value="UniProtKB-KW"/>
</dbReference>
<keyword evidence="3" id="KW-1003">Cell membrane</keyword>
<evidence type="ECO:0000256" key="3">
    <source>
        <dbReference type="ARBA" id="ARBA00022475"/>
    </source>
</evidence>
<dbReference type="EMBL" id="JAUIZM010000006">
    <property type="protein sequence ID" value="KAK1378281.1"/>
    <property type="molecule type" value="Genomic_DNA"/>
</dbReference>
<comment type="caution">
    <text evidence="12">The sequence shown here is derived from an EMBL/GenBank/DDBJ whole genome shotgun (WGS) entry which is preliminary data.</text>
</comment>
<evidence type="ECO:0000259" key="11">
    <source>
        <dbReference type="SMART" id="SM00499"/>
    </source>
</evidence>
<dbReference type="InterPro" id="IPR016140">
    <property type="entry name" value="Bifunc_inhib/LTP/seed_store"/>
</dbReference>
<name>A0AAD8I457_9APIA</name>
<dbReference type="AlphaFoldDB" id="A0AAD8I457"/>
<dbReference type="GO" id="GO:0005886">
    <property type="term" value="C:plasma membrane"/>
    <property type="evidence" value="ECO:0007669"/>
    <property type="project" value="UniProtKB-SubCell"/>
</dbReference>
<evidence type="ECO:0000256" key="10">
    <source>
        <dbReference type="SAM" id="SignalP"/>
    </source>
</evidence>
<comment type="subcellular location">
    <subcellularLocation>
        <location evidence="1">Cell membrane</location>
        <topology evidence="1">Lipid-anchor</topology>
        <topology evidence="1">GPI-anchor</topology>
    </subcellularLocation>
</comment>
<keyword evidence="8" id="KW-0449">Lipoprotein</keyword>
<evidence type="ECO:0000256" key="1">
    <source>
        <dbReference type="ARBA" id="ARBA00004609"/>
    </source>
</evidence>
<reference evidence="12" key="1">
    <citation type="submission" date="2023-02" db="EMBL/GenBank/DDBJ databases">
        <title>Genome of toxic invasive species Heracleum sosnowskyi carries increased number of genes despite the absence of recent whole-genome duplications.</title>
        <authorList>
            <person name="Schelkunov M."/>
            <person name="Shtratnikova V."/>
            <person name="Makarenko M."/>
            <person name="Klepikova A."/>
            <person name="Omelchenko D."/>
            <person name="Novikova G."/>
            <person name="Obukhova E."/>
            <person name="Bogdanov V."/>
            <person name="Penin A."/>
            <person name="Logacheva M."/>
        </authorList>
    </citation>
    <scope>NUCLEOTIDE SEQUENCE</scope>
    <source>
        <strain evidence="12">Hsosn_3</strain>
        <tissue evidence="12">Leaf</tissue>
    </source>
</reference>
<reference evidence="12" key="2">
    <citation type="submission" date="2023-05" db="EMBL/GenBank/DDBJ databases">
        <authorList>
            <person name="Schelkunov M.I."/>
        </authorList>
    </citation>
    <scope>NUCLEOTIDE SEQUENCE</scope>
    <source>
        <strain evidence="12">Hsosn_3</strain>
        <tissue evidence="12">Leaf</tissue>
    </source>
</reference>
<dbReference type="Gene3D" id="1.10.110.10">
    <property type="entry name" value="Plant lipid-transfer and hydrophobic proteins"/>
    <property type="match status" value="1"/>
</dbReference>
<organism evidence="12 13">
    <name type="scientific">Heracleum sosnowskyi</name>
    <dbReference type="NCBI Taxonomy" id="360622"/>
    <lineage>
        <taxon>Eukaryota</taxon>
        <taxon>Viridiplantae</taxon>
        <taxon>Streptophyta</taxon>
        <taxon>Embryophyta</taxon>
        <taxon>Tracheophyta</taxon>
        <taxon>Spermatophyta</taxon>
        <taxon>Magnoliopsida</taxon>
        <taxon>eudicotyledons</taxon>
        <taxon>Gunneridae</taxon>
        <taxon>Pentapetalae</taxon>
        <taxon>asterids</taxon>
        <taxon>campanulids</taxon>
        <taxon>Apiales</taxon>
        <taxon>Apiaceae</taxon>
        <taxon>Apioideae</taxon>
        <taxon>apioid superclade</taxon>
        <taxon>Tordylieae</taxon>
        <taxon>Tordyliinae</taxon>
        <taxon>Heracleum</taxon>
    </lineage>
</organism>
<protein>
    <submittedName>
        <fullName evidence="12">Lipid transfer-like protein VAS</fullName>
    </submittedName>
</protein>
<evidence type="ECO:0000313" key="12">
    <source>
        <dbReference type="EMBL" id="KAK1378281.1"/>
    </source>
</evidence>
<dbReference type="SMART" id="SM00499">
    <property type="entry name" value="AAI"/>
    <property type="match status" value="1"/>
</dbReference>
<evidence type="ECO:0000256" key="6">
    <source>
        <dbReference type="ARBA" id="ARBA00023157"/>
    </source>
</evidence>
<keyword evidence="4" id="KW-0336">GPI-anchor</keyword>
<feature type="chain" id="PRO_5042185124" evidence="10">
    <location>
        <begin position="29"/>
        <end position="153"/>
    </location>
</feature>
<sequence>MGCYGKMKTLVLAVALVIAMTAITLTEAQDPSCGAALVPCSGYLNATMKPPASCCDPLKEAVDKQLSCLCNLYNSPDLLKSLGINVTQALRLPTLCGVADNLCQGQNNTNTSPNVPASGSPKDKDSSSKNHAGSLASTGIFNSLLIWASLMLF</sequence>
<dbReference type="InterPro" id="IPR036312">
    <property type="entry name" value="Bifun_inhib/LTP/seed_sf"/>
</dbReference>
<feature type="region of interest" description="Disordered" evidence="9">
    <location>
        <begin position="107"/>
        <end position="131"/>
    </location>
</feature>
<accession>A0AAD8I457</accession>
<comment type="similarity">
    <text evidence="2">Belongs to the plant LTP family.</text>
</comment>
<feature type="domain" description="Bifunctional inhibitor/plant lipid transfer protein/seed storage helical" evidence="11">
    <location>
        <begin position="33"/>
        <end position="103"/>
    </location>
</feature>
<evidence type="ECO:0000256" key="2">
    <source>
        <dbReference type="ARBA" id="ARBA00009748"/>
    </source>
</evidence>
<dbReference type="SUPFAM" id="SSF47699">
    <property type="entry name" value="Bifunctional inhibitor/lipid-transfer protein/seed storage 2S albumin"/>
    <property type="match status" value="1"/>
</dbReference>
<evidence type="ECO:0000256" key="5">
    <source>
        <dbReference type="ARBA" id="ARBA00022729"/>
    </source>
</evidence>
<evidence type="ECO:0000256" key="7">
    <source>
        <dbReference type="ARBA" id="ARBA00023180"/>
    </source>
</evidence>
<keyword evidence="4" id="KW-0472">Membrane</keyword>
<keyword evidence="13" id="KW-1185">Reference proteome</keyword>
<feature type="compositionally biased region" description="Polar residues" evidence="9">
    <location>
        <begin position="107"/>
        <end position="117"/>
    </location>
</feature>
<dbReference type="CDD" id="cd00010">
    <property type="entry name" value="AAI_LTSS"/>
    <property type="match status" value="1"/>
</dbReference>
<gene>
    <name evidence="12" type="ORF">POM88_025025</name>
</gene>
<keyword evidence="7" id="KW-0325">Glycoprotein</keyword>
<dbReference type="Pfam" id="PF14368">
    <property type="entry name" value="LTP_2"/>
    <property type="match status" value="1"/>
</dbReference>
<evidence type="ECO:0000256" key="8">
    <source>
        <dbReference type="ARBA" id="ARBA00023288"/>
    </source>
</evidence>
<evidence type="ECO:0000256" key="4">
    <source>
        <dbReference type="ARBA" id="ARBA00022622"/>
    </source>
</evidence>
<dbReference type="InterPro" id="IPR043325">
    <property type="entry name" value="LTSS"/>
</dbReference>
<dbReference type="PANTHER" id="PTHR33044">
    <property type="entry name" value="BIFUNCTIONAL INHIBITOR/LIPID-TRANSFER PROTEIN/SEED STORAGE 2S ALBUMIN SUPERFAMILY PROTEIN-RELATED"/>
    <property type="match status" value="1"/>
</dbReference>